<evidence type="ECO:0000256" key="1">
    <source>
        <dbReference type="SAM" id="Coils"/>
    </source>
</evidence>
<comment type="caution">
    <text evidence="2">The sequence shown here is derived from an EMBL/GenBank/DDBJ whole genome shotgun (WGS) entry which is preliminary data.</text>
</comment>
<reference evidence="2" key="1">
    <citation type="submission" date="2018-05" db="EMBL/GenBank/DDBJ databases">
        <title>Draft genome of Mucuna pruriens seed.</title>
        <authorList>
            <person name="Nnadi N.E."/>
            <person name="Vos R."/>
            <person name="Hasami M.H."/>
            <person name="Devisetty U.K."/>
            <person name="Aguiy J.C."/>
        </authorList>
    </citation>
    <scope>NUCLEOTIDE SEQUENCE [LARGE SCALE GENOMIC DNA]</scope>
    <source>
        <strain evidence="2">JCA_2017</strain>
    </source>
</reference>
<keyword evidence="3" id="KW-1185">Reference proteome</keyword>
<name>A0A371EU99_MUCPR</name>
<dbReference type="Proteomes" id="UP000257109">
    <property type="component" value="Unassembled WGS sequence"/>
</dbReference>
<evidence type="ECO:0000313" key="2">
    <source>
        <dbReference type="EMBL" id="RDX69635.1"/>
    </source>
</evidence>
<proteinExistence type="predicted"/>
<keyword evidence="1" id="KW-0175">Coiled coil</keyword>
<gene>
    <name evidence="2" type="ORF">CR513_51223</name>
</gene>
<evidence type="ECO:0000313" key="3">
    <source>
        <dbReference type="Proteomes" id="UP000257109"/>
    </source>
</evidence>
<sequence length="105" mass="12315">MPIPKALETLKVEELEETLGSMEAKQKVIRDAKVKESELRSRLYLFQERLNLLEEEVSKERLYKESLEVQRSQSLVQVVEECKRVEDLEQQAQATIRELKVKVVT</sequence>
<dbReference type="AlphaFoldDB" id="A0A371EU99"/>
<feature type="coiled-coil region" evidence="1">
    <location>
        <begin position="5"/>
        <end position="102"/>
    </location>
</feature>
<protein>
    <submittedName>
        <fullName evidence="2">Uncharacterized protein</fullName>
    </submittedName>
</protein>
<accession>A0A371EU99</accession>
<feature type="non-terminal residue" evidence="2">
    <location>
        <position position="1"/>
    </location>
</feature>
<organism evidence="2 3">
    <name type="scientific">Mucuna pruriens</name>
    <name type="common">Velvet bean</name>
    <name type="synonym">Dolichos pruriens</name>
    <dbReference type="NCBI Taxonomy" id="157652"/>
    <lineage>
        <taxon>Eukaryota</taxon>
        <taxon>Viridiplantae</taxon>
        <taxon>Streptophyta</taxon>
        <taxon>Embryophyta</taxon>
        <taxon>Tracheophyta</taxon>
        <taxon>Spermatophyta</taxon>
        <taxon>Magnoliopsida</taxon>
        <taxon>eudicotyledons</taxon>
        <taxon>Gunneridae</taxon>
        <taxon>Pentapetalae</taxon>
        <taxon>rosids</taxon>
        <taxon>fabids</taxon>
        <taxon>Fabales</taxon>
        <taxon>Fabaceae</taxon>
        <taxon>Papilionoideae</taxon>
        <taxon>50 kb inversion clade</taxon>
        <taxon>NPAAA clade</taxon>
        <taxon>indigoferoid/millettioid clade</taxon>
        <taxon>Phaseoleae</taxon>
        <taxon>Mucuna</taxon>
    </lineage>
</organism>
<dbReference type="EMBL" id="QJKJ01012024">
    <property type="protein sequence ID" value="RDX69635.1"/>
    <property type="molecule type" value="Genomic_DNA"/>
</dbReference>